<feature type="binding site" evidence="10">
    <location>
        <position position="241"/>
    </location>
    <ligand>
        <name>[4Fe-4S] cluster</name>
        <dbReference type="ChEBI" id="CHEBI:49883"/>
    </ligand>
</feature>
<dbReference type="InterPro" id="IPR007785">
    <property type="entry name" value="Anamorsin"/>
</dbReference>
<dbReference type="PANTHER" id="PTHR13273:SF14">
    <property type="entry name" value="ANAMORSIN"/>
    <property type="match status" value="1"/>
</dbReference>
<feature type="binding site" evidence="10">
    <location>
        <position position="233"/>
    </location>
    <ligand>
        <name>[4Fe-4S] cluster</name>
        <dbReference type="ChEBI" id="CHEBI:49883"/>
    </ligand>
</feature>
<keyword evidence="9 10" id="KW-0496">Mitochondrion</keyword>
<dbReference type="InterPro" id="IPR029063">
    <property type="entry name" value="SAM-dependent_MTases_sf"/>
</dbReference>
<feature type="binding site" evidence="10">
    <location>
        <position position="201"/>
    </location>
    <ligand>
        <name>[2Fe-2S] cluster</name>
        <dbReference type="ChEBI" id="CHEBI:190135"/>
    </ligand>
</feature>
<dbReference type="GO" id="GO:0005758">
    <property type="term" value="C:mitochondrial intermembrane space"/>
    <property type="evidence" value="ECO:0007669"/>
    <property type="project" value="UniProtKB-SubCell"/>
</dbReference>
<dbReference type="PANTHER" id="PTHR13273">
    <property type="entry name" value="ANAMORSIN"/>
    <property type="match status" value="1"/>
</dbReference>
<reference evidence="12" key="1">
    <citation type="submission" date="2021-08" db="EMBL/GenBank/DDBJ databases">
        <title>WGS assembly of Ceratopteris richardii.</title>
        <authorList>
            <person name="Marchant D.B."/>
            <person name="Chen G."/>
            <person name="Jenkins J."/>
            <person name="Shu S."/>
            <person name="Leebens-Mack J."/>
            <person name="Grimwood J."/>
            <person name="Schmutz J."/>
            <person name="Soltis P."/>
            <person name="Soltis D."/>
            <person name="Chen Z.-H."/>
        </authorList>
    </citation>
    <scope>NUCLEOTIDE SEQUENCE</scope>
    <source>
        <strain evidence="12">Whitten #5841</strain>
        <tissue evidence="12">Leaf</tissue>
    </source>
</reference>
<dbReference type="EMBL" id="CM035435">
    <property type="protein sequence ID" value="KAH7290909.1"/>
    <property type="molecule type" value="Genomic_DNA"/>
</dbReference>
<name>A0A8T2R4K3_CERRI</name>
<evidence type="ECO:0000256" key="3">
    <source>
        <dbReference type="ARBA" id="ARBA00022485"/>
    </source>
</evidence>
<evidence type="ECO:0000256" key="2">
    <source>
        <dbReference type="ARBA" id="ARBA00008169"/>
    </source>
</evidence>
<dbReference type="Proteomes" id="UP000825935">
    <property type="component" value="Chromosome 30"/>
</dbReference>
<evidence type="ECO:0000256" key="4">
    <source>
        <dbReference type="ARBA" id="ARBA00022490"/>
    </source>
</evidence>
<keyword evidence="3 10" id="KW-0004">4Fe-4S</keyword>
<dbReference type="Gene3D" id="3.40.50.150">
    <property type="entry name" value="Vaccinia Virus protein VP39"/>
    <property type="match status" value="1"/>
</dbReference>
<dbReference type="EMBL" id="CM035435">
    <property type="protein sequence ID" value="KAH7290906.1"/>
    <property type="molecule type" value="Genomic_DNA"/>
</dbReference>
<gene>
    <name evidence="12" type="ORF">KP509_30G069000</name>
</gene>
<keyword evidence="8 10" id="KW-0411">Iron-sulfur</keyword>
<comment type="domain">
    <text evidence="10">The C-terminal domain binds 2 Fe-S clusters but is otherwise mostly in an intrinsically disordered conformation.</text>
</comment>
<proteinExistence type="inferred from homology"/>
<comment type="domain">
    <text evidence="10">The N-terminal domain has structural similarity with S-adenosyl-L-methionine-dependent methyltransferases, but does not bind S-adenosyl-L-methionine. It is required for correct assembly of the 2 Fe-S clusters.</text>
</comment>
<dbReference type="OMA" id="PNVGDCE"/>
<dbReference type="EMBL" id="CM035435">
    <property type="protein sequence ID" value="KAH7290907.1"/>
    <property type="molecule type" value="Genomic_DNA"/>
</dbReference>
<dbReference type="GO" id="GO:0046872">
    <property type="term" value="F:metal ion binding"/>
    <property type="evidence" value="ECO:0007669"/>
    <property type="project" value="UniProtKB-KW"/>
</dbReference>
<evidence type="ECO:0000256" key="5">
    <source>
        <dbReference type="ARBA" id="ARBA00022714"/>
    </source>
</evidence>
<dbReference type="GO" id="GO:0009055">
    <property type="term" value="F:electron transfer activity"/>
    <property type="evidence" value="ECO:0007669"/>
    <property type="project" value="UniProtKB-UniRule"/>
</dbReference>
<accession>A0A8T2R4K3</accession>
<comment type="caution">
    <text evidence="10">Lacks conserved residue(s) required for the propagation of feature annotation.</text>
</comment>
<evidence type="ECO:0000313" key="13">
    <source>
        <dbReference type="Proteomes" id="UP000825935"/>
    </source>
</evidence>
<dbReference type="OrthoDB" id="311633at2759"/>
<feature type="binding site" evidence="10">
    <location>
        <position position="230"/>
    </location>
    <ligand>
        <name>[4Fe-4S] cluster</name>
        <dbReference type="ChEBI" id="CHEBI:49883"/>
    </ligand>
</feature>
<keyword evidence="13" id="KW-1185">Reference proteome</keyword>
<feature type="domain" description="Anamorsin C-terminal" evidence="11">
    <location>
        <begin position="186"/>
        <end position="260"/>
    </location>
</feature>
<evidence type="ECO:0000256" key="9">
    <source>
        <dbReference type="ARBA" id="ARBA00023128"/>
    </source>
</evidence>
<evidence type="ECO:0000256" key="7">
    <source>
        <dbReference type="ARBA" id="ARBA00023004"/>
    </source>
</evidence>
<feature type="binding site" evidence="10">
    <location>
        <position position="244"/>
    </location>
    <ligand>
        <name>[4Fe-4S] cluster</name>
        <dbReference type="ChEBI" id="CHEBI:49883"/>
    </ligand>
</feature>
<evidence type="ECO:0000256" key="8">
    <source>
        <dbReference type="ARBA" id="ARBA00023014"/>
    </source>
</evidence>
<evidence type="ECO:0000313" key="12">
    <source>
        <dbReference type="EMBL" id="KAH7290907.1"/>
    </source>
</evidence>
<dbReference type="Pfam" id="PF05093">
    <property type="entry name" value="CIAPIN1"/>
    <property type="match status" value="1"/>
</dbReference>
<comment type="function">
    <text evidence="10">Component of the cytosolic iron-sulfur (Fe-S) protein assembly (CIA) machinery. Required for the maturation of extramitochondrial Fe-S proteins. Part of an electron transfer chain functioning in an early step of cytosolic Fe-S biogenesis, facilitating the de novo assembly of a [4Fe-4S] cluster on the cytosolic Fe-S scaffold complex. Electrons are transferred from NADPH via a FAD- and FMN-containing diflavin oxidoreductase. Together with the diflavin oxidoreductase, also required for the assembly of the diferric tyrosyl radical cofactor of ribonucleotide reductase (RNR), probably by providing electrons for reduction during radical cofactor maturation in the catalytic small subunit.</text>
</comment>
<comment type="caution">
    <text evidence="12">The sequence shown here is derived from an EMBL/GenBank/DDBJ whole genome shotgun (WGS) entry which is preliminary data.</text>
</comment>
<comment type="subunit">
    <text evidence="10">Monomer.</text>
</comment>
<dbReference type="GO" id="GO:0051537">
    <property type="term" value="F:2 iron, 2 sulfur cluster binding"/>
    <property type="evidence" value="ECO:0007669"/>
    <property type="project" value="UniProtKB-UniRule"/>
</dbReference>
<comment type="domain">
    <text evidence="10">The twin Cx2C motifs are involved in the recognition by the mitochondrial MIA40-ERV1 disulfide relay system. The formation of 2 disulfide bonds in the Cx2C motifs through dithiol/disulfide exchange reactions effectively traps the protein in the mitochondrial intermembrane space.</text>
</comment>
<dbReference type="GO" id="GO:0051539">
    <property type="term" value="F:4 iron, 4 sulfur cluster binding"/>
    <property type="evidence" value="ECO:0007669"/>
    <property type="project" value="UniProtKB-KW"/>
</dbReference>
<keyword evidence="6 10" id="KW-0479">Metal-binding</keyword>
<feature type="short sequence motif" description="Cx2C motif 1" evidence="10">
    <location>
        <begin position="230"/>
        <end position="233"/>
    </location>
</feature>
<protein>
    <recommendedName>
        <fullName evidence="10">Anamorsin homolog</fullName>
    </recommendedName>
    <alternativeName>
        <fullName evidence="10">Fe-S cluster assembly protein DRE2 homolog</fullName>
    </alternativeName>
</protein>
<comment type="cofactor">
    <cofactor evidence="10">
        <name>[2Fe-2S] cluster</name>
        <dbReference type="ChEBI" id="CHEBI:190135"/>
    </cofactor>
</comment>
<dbReference type="HAMAP" id="MF_03115">
    <property type="entry name" value="Anamorsin"/>
    <property type="match status" value="1"/>
</dbReference>
<organism evidence="12 13">
    <name type="scientific">Ceratopteris richardii</name>
    <name type="common">Triangle waterfern</name>
    <dbReference type="NCBI Taxonomy" id="49495"/>
    <lineage>
        <taxon>Eukaryota</taxon>
        <taxon>Viridiplantae</taxon>
        <taxon>Streptophyta</taxon>
        <taxon>Embryophyta</taxon>
        <taxon>Tracheophyta</taxon>
        <taxon>Polypodiopsida</taxon>
        <taxon>Polypodiidae</taxon>
        <taxon>Polypodiales</taxon>
        <taxon>Pteridineae</taxon>
        <taxon>Pteridaceae</taxon>
        <taxon>Parkerioideae</taxon>
        <taxon>Ceratopteris</taxon>
    </lineage>
</organism>
<dbReference type="InterPro" id="IPR046408">
    <property type="entry name" value="CIAPIN1"/>
</dbReference>
<comment type="similarity">
    <text evidence="2 10">Belongs to the anamorsin family.</text>
</comment>
<keyword evidence="7 10" id="KW-0408">Iron</keyword>
<feature type="binding site" evidence="10">
    <location>
        <position position="203"/>
    </location>
    <ligand>
        <name>[2Fe-2S] cluster</name>
        <dbReference type="ChEBI" id="CHEBI:190135"/>
    </ligand>
</feature>
<feature type="short sequence motif" description="Cx2C motif 2" evidence="10">
    <location>
        <begin position="241"/>
        <end position="244"/>
    </location>
</feature>
<dbReference type="GO" id="GO:0016226">
    <property type="term" value="P:iron-sulfur cluster assembly"/>
    <property type="evidence" value="ECO:0007669"/>
    <property type="project" value="UniProtKB-UniRule"/>
</dbReference>
<evidence type="ECO:0000256" key="6">
    <source>
        <dbReference type="ARBA" id="ARBA00022723"/>
    </source>
</evidence>
<dbReference type="AlphaFoldDB" id="A0A8T2R4K3"/>
<comment type="cofactor">
    <cofactor evidence="1 10">
        <name>[4Fe-4S] cluster</name>
        <dbReference type="ChEBI" id="CHEBI:49883"/>
    </cofactor>
</comment>
<evidence type="ECO:0000256" key="1">
    <source>
        <dbReference type="ARBA" id="ARBA00001966"/>
    </source>
</evidence>
<comment type="subcellular location">
    <subcellularLocation>
        <location evidence="10">Cytoplasm</location>
    </subcellularLocation>
    <subcellularLocation>
        <location evidence="10">Mitochondrion intermembrane space</location>
    </subcellularLocation>
</comment>
<feature type="region of interest" description="Fe-S binding site B" evidence="10">
    <location>
        <begin position="230"/>
        <end position="244"/>
    </location>
</feature>
<sequence length="269" mass="28781">MTVQPTVLVITDAVALSAATILHVLEVFKEKADGGKRLAVITQFQAVKDLEGSSLEVVLCLSKDAGFHSMERLAGFMKLLKPGGILLVEKAQSVKSIVEKDLLLSGFINMQELPGYIDGISMVRAEKPDWETGVSFNLKKAKLGSGSTNSIKLGAVNDDDDDTDLIDEDSLLTEEDLKKPELPKLDDCEVGKSGRKACKNCTCGRAEMESSSGKISLTVTEEFEAPQSACGNCGLGDAFRCSTCPYKGMPPFKPGEKIQLSGSLLTADV</sequence>
<evidence type="ECO:0000259" key="11">
    <source>
        <dbReference type="Pfam" id="PF05093"/>
    </source>
</evidence>
<keyword evidence="4 10" id="KW-0963">Cytoplasm</keyword>
<feature type="binding site" evidence="10">
    <location>
        <position position="198"/>
    </location>
    <ligand>
        <name>[2Fe-2S] cluster</name>
        <dbReference type="ChEBI" id="CHEBI:190135"/>
    </ligand>
</feature>
<feature type="binding site" evidence="10">
    <location>
        <position position="188"/>
    </location>
    <ligand>
        <name>[2Fe-2S] cluster</name>
        <dbReference type="ChEBI" id="CHEBI:190135"/>
    </ligand>
</feature>
<keyword evidence="5 10" id="KW-0001">2Fe-2S</keyword>
<evidence type="ECO:0000256" key="10">
    <source>
        <dbReference type="HAMAP-Rule" id="MF_03115"/>
    </source>
</evidence>